<dbReference type="EMBL" id="NHYE01001019">
    <property type="protein sequence ID" value="PPR00234.1"/>
    <property type="molecule type" value="Genomic_DNA"/>
</dbReference>
<evidence type="ECO:0000256" key="1">
    <source>
        <dbReference type="SAM" id="MobiDB-lite"/>
    </source>
</evidence>
<name>A0A409YB52_9AGAR</name>
<feature type="region of interest" description="Disordered" evidence="1">
    <location>
        <begin position="1"/>
        <end position="23"/>
    </location>
</feature>
<feature type="compositionally biased region" description="Polar residues" evidence="1">
    <location>
        <begin position="1"/>
        <end position="17"/>
    </location>
</feature>
<organism evidence="2 3">
    <name type="scientific">Gymnopilus dilepis</name>
    <dbReference type="NCBI Taxonomy" id="231916"/>
    <lineage>
        <taxon>Eukaryota</taxon>
        <taxon>Fungi</taxon>
        <taxon>Dikarya</taxon>
        <taxon>Basidiomycota</taxon>
        <taxon>Agaricomycotina</taxon>
        <taxon>Agaricomycetes</taxon>
        <taxon>Agaricomycetidae</taxon>
        <taxon>Agaricales</taxon>
        <taxon>Agaricineae</taxon>
        <taxon>Hymenogastraceae</taxon>
        <taxon>Gymnopilus</taxon>
    </lineage>
</organism>
<dbReference type="InParanoid" id="A0A409YB52"/>
<evidence type="ECO:0000313" key="3">
    <source>
        <dbReference type="Proteomes" id="UP000284706"/>
    </source>
</evidence>
<accession>A0A409YB52</accession>
<reference evidence="2 3" key="1">
    <citation type="journal article" date="2018" name="Evol. Lett.">
        <title>Horizontal gene cluster transfer increased hallucinogenic mushroom diversity.</title>
        <authorList>
            <person name="Reynolds H.T."/>
            <person name="Vijayakumar V."/>
            <person name="Gluck-Thaler E."/>
            <person name="Korotkin H.B."/>
            <person name="Matheny P.B."/>
            <person name="Slot J.C."/>
        </authorList>
    </citation>
    <scope>NUCLEOTIDE SEQUENCE [LARGE SCALE GENOMIC DNA]</scope>
    <source>
        <strain evidence="2 3">SRW20</strain>
    </source>
</reference>
<proteinExistence type="predicted"/>
<protein>
    <submittedName>
        <fullName evidence="2">Uncharacterized protein</fullName>
    </submittedName>
</protein>
<keyword evidence="3" id="KW-1185">Reference proteome</keyword>
<sequence length="122" mass="13484">MLEPSTDSGPELSSSPFLESDSEEIVLPIPSPSSMSYSSAKAFAALPSSGCLDDLIYPRDDVRLWQRGAVGIARFPLKISERGKDTSLVEYHRQINDMISLYNDILDTISWPSSWNEMVSIG</sequence>
<dbReference type="AlphaFoldDB" id="A0A409YB52"/>
<comment type="caution">
    <text evidence="2">The sequence shown here is derived from an EMBL/GenBank/DDBJ whole genome shotgun (WGS) entry which is preliminary data.</text>
</comment>
<evidence type="ECO:0000313" key="2">
    <source>
        <dbReference type="EMBL" id="PPR00234.1"/>
    </source>
</evidence>
<dbReference type="Proteomes" id="UP000284706">
    <property type="component" value="Unassembled WGS sequence"/>
</dbReference>
<gene>
    <name evidence="2" type="ORF">CVT26_008983</name>
</gene>